<sequence length="74" mass="8404">MPATSEIKKSKLKLVFKTGENERGEDILNSKIFQNIKPASSNDDVYEVAKTLIGLQNLESRNVIRVNELEIQEQ</sequence>
<dbReference type="OrthoDB" id="1708274at2"/>
<accession>A0A0L0WE28</accession>
<evidence type="ECO:0000259" key="1">
    <source>
        <dbReference type="Pfam" id="PF07872"/>
    </source>
</evidence>
<dbReference type="InterPro" id="IPR012454">
    <property type="entry name" value="DUF1659"/>
</dbReference>
<dbReference type="STRING" id="1503.CLPU_2c01260"/>
<organism evidence="2 3">
    <name type="scientific">Gottschalkia purinilytica</name>
    <name type="common">Clostridium purinilyticum</name>
    <dbReference type="NCBI Taxonomy" id="1503"/>
    <lineage>
        <taxon>Bacteria</taxon>
        <taxon>Bacillati</taxon>
        <taxon>Bacillota</taxon>
        <taxon>Tissierellia</taxon>
        <taxon>Tissierellales</taxon>
        <taxon>Gottschalkiaceae</taxon>
        <taxon>Gottschalkia</taxon>
    </lineage>
</organism>
<reference evidence="3" key="1">
    <citation type="submission" date="2015-07" db="EMBL/GenBank/DDBJ databases">
        <title>Draft genome sequence of the purine-degrading Gottschalkia purinilyticum DSM 1384 (formerly Clostridium purinilyticum).</title>
        <authorList>
            <person name="Poehlein A."/>
            <person name="Schiel-Bengelsdorf B."/>
            <person name="Bengelsdorf F.R."/>
            <person name="Daniel R."/>
            <person name="Duerre P."/>
        </authorList>
    </citation>
    <scope>NUCLEOTIDE SEQUENCE [LARGE SCALE GENOMIC DNA]</scope>
    <source>
        <strain evidence="3">DSM 1384</strain>
    </source>
</reference>
<dbReference type="RefSeq" id="WP_050354067.1">
    <property type="nucleotide sequence ID" value="NZ_LGSS01000002.1"/>
</dbReference>
<dbReference type="Proteomes" id="UP000037267">
    <property type="component" value="Unassembled WGS sequence"/>
</dbReference>
<dbReference type="EMBL" id="LGSS01000002">
    <property type="protein sequence ID" value="KNF09675.1"/>
    <property type="molecule type" value="Genomic_DNA"/>
</dbReference>
<protein>
    <recommendedName>
        <fullName evidence="1">DUF1659 domain-containing protein</fullName>
    </recommendedName>
</protein>
<evidence type="ECO:0000313" key="3">
    <source>
        <dbReference type="Proteomes" id="UP000037267"/>
    </source>
</evidence>
<comment type="caution">
    <text evidence="2">The sequence shown here is derived from an EMBL/GenBank/DDBJ whole genome shotgun (WGS) entry which is preliminary data.</text>
</comment>
<proteinExistence type="predicted"/>
<keyword evidence="3" id="KW-1185">Reference proteome</keyword>
<feature type="domain" description="DUF1659" evidence="1">
    <location>
        <begin position="4"/>
        <end position="73"/>
    </location>
</feature>
<gene>
    <name evidence="2" type="ORF">CLPU_2c01260</name>
</gene>
<dbReference type="Pfam" id="PF07872">
    <property type="entry name" value="DUF1659"/>
    <property type="match status" value="1"/>
</dbReference>
<evidence type="ECO:0000313" key="2">
    <source>
        <dbReference type="EMBL" id="KNF09675.1"/>
    </source>
</evidence>
<name>A0A0L0WE28_GOTPU</name>
<dbReference type="AlphaFoldDB" id="A0A0L0WE28"/>